<accession>A0ACC1SHV7</accession>
<dbReference type="EMBL" id="JANHOG010001270">
    <property type="protein sequence ID" value="KAJ3540044.1"/>
    <property type="molecule type" value="Genomic_DNA"/>
</dbReference>
<gene>
    <name evidence="1" type="ORF">NM688_g6281</name>
</gene>
<sequence>MPAGNVALHEACASVDVDNISTIPPFLDTLDELSKIIAANVDIRTQIGASEPSLWPSLRRLWFKTAEAHRFTTDRDDEEVVQLRKLCLSLARFTRNLVAAVPQNQQNAFENEPAIRELSHYYTSFSVMQDPETFLVTRTLTQTLSNLVTANESLMTNLWNTYLQLPEEQLILIRLFAVPDAKTVMSAFVMVLNCLDGSHSRVNHMTSSPSGLRLCISFLDRMASLFEDEEAVDSSQAFEVGYHIFCRMVEHGTVPTLYEDIAVLGEVVTPHQTTLLKLLDSYLQPSNTRKLQLDRQTLKALSAMLVTGFFALSEYAQQSISRTLGASDGDSHSEHGRRQTPRDDPERSTAETSSLNDLDVLLPKVSEALVLVTQCLISLALYSEESLAAYGQSAAGANAPHSQIEGDLVDYVNCSVSRSGNGSIECLVETLRAFDRFLPRITFGKVAPPPVSVPEGGVPRMPQNLAQPGAGTGPMSDPKGFAYLKRDLARLLGILASGRRAVQDRVRACGGLPVVLNLCVVDDRNPSAKAVKRTNGAARPLYSSALHIYRLHEAVR</sequence>
<comment type="caution">
    <text evidence="1">The sequence shown here is derived from an EMBL/GenBank/DDBJ whole genome shotgun (WGS) entry which is preliminary data.</text>
</comment>
<evidence type="ECO:0000313" key="1">
    <source>
        <dbReference type="EMBL" id="KAJ3540044.1"/>
    </source>
</evidence>
<dbReference type="Proteomes" id="UP001148662">
    <property type="component" value="Unassembled WGS sequence"/>
</dbReference>
<organism evidence="1 2">
    <name type="scientific">Phlebia brevispora</name>
    <dbReference type="NCBI Taxonomy" id="194682"/>
    <lineage>
        <taxon>Eukaryota</taxon>
        <taxon>Fungi</taxon>
        <taxon>Dikarya</taxon>
        <taxon>Basidiomycota</taxon>
        <taxon>Agaricomycotina</taxon>
        <taxon>Agaricomycetes</taxon>
        <taxon>Polyporales</taxon>
        <taxon>Meruliaceae</taxon>
        <taxon>Phlebia</taxon>
    </lineage>
</organism>
<proteinExistence type="predicted"/>
<keyword evidence="2" id="KW-1185">Reference proteome</keyword>
<protein>
    <submittedName>
        <fullName evidence="1">Uncharacterized protein</fullName>
    </submittedName>
</protein>
<reference evidence="1" key="1">
    <citation type="submission" date="2022-07" db="EMBL/GenBank/DDBJ databases">
        <title>Genome Sequence of Phlebia brevispora.</title>
        <authorList>
            <person name="Buettner E."/>
        </authorList>
    </citation>
    <scope>NUCLEOTIDE SEQUENCE</scope>
    <source>
        <strain evidence="1">MPL23</strain>
    </source>
</reference>
<name>A0ACC1SHV7_9APHY</name>
<evidence type="ECO:0000313" key="2">
    <source>
        <dbReference type="Proteomes" id="UP001148662"/>
    </source>
</evidence>